<evidence type="ECO:0000256" key="6">
    <source>
        <dbReference type="ARBA" id="ARBA00022989"/>
    </source>
</evidence>
<evidence type="ECO:0000256" key="4">
    <source>
        <dbReference type="ARBA" id="ARBA00022519"/>
    </source>
</evidence>
<keyword evidence="3" id="KW-1003">Cell membrane</keyword>
<dbReference type="AlphaFoldDB" id="A0A0N8VKG2"/>
<sequence>MISVTAWEWIGLFIGMLIGGLAEAWGISNPEVLIRLGKWEDRLFVGCIAIAIGAGALALYGLAALGVGFHWGIKPDYVWGVALGGAIFGTGIAISGYVPGTVWMALGEGRRDAIFAVLGGLLGAAAWTLIYQTSFGHWLVTYDNFGLIYFGGKVDTNLTVGFGIAVAWAIIMFSIAYFLPRYKHGKSCAYNSLHKNTKLSPEEEAQYVETAGMLLEGSSMPLGKNNLPEKVNYHWTVSSKLFGVVMMSVGIIIGLTVVLEMFLHQIFGESTTYSWIVAKLWLPAGTWKYSTLVVHTIGWEPFSDIGTLFGAFLASVFFTRRFQSFNNVIPPSWKARFGNSQIKRAAGAFSGAFLMLLGARMADGCASGHILSGDLQMAVSSLEFFIFVIIFLLVVAHIIYRKVE</sequence>
<feature type="transmembrane region" description="Helical" evidence="8">
    <location>
        <begin position="113"/>
        <end position="140"/>
    </location>
</feature>
<keyword evidence="5 8" id="KW-0812">Transmembrane</keyword>
<proteinExistence type="predicted"/>
<keyword evidence="6 8" id="KW-1133">Transmembrane helix</keyword>
<evidence type="ECO:0000256" key="5">
    <source>
        <dbReference type="ARBA" id="ARBA00022692"/>
    </source>
</evidence>
<keyword evidence="4" id="KW-0997">Cell inner membrane</keyword>
<feature type="transmembrane region" description="Helical" evidence="8">
    <location>
        <begin position="6"/>
        <end position="22"/>
    </location>
</feature>
<evidence type="ECO:0000256" key="8">
    <source>
        <dbReference type="SAM" id="Phobius"/>
    </source>
</evidence>
<keyword evidence="2" id="KW-0813">Transport</keyword>
<dbReference type="RefSeq" id="WP_048101909.1">
    <property type="nucleotide sequence ID" value="NZ_LKBH01000301.1"/>
</dbReference>
<keyword evidence="10" id="KW-1185">Reference proteome</keyword>
<dbReference type="InterPro" id="IPR007272">
    <property type="entry name" value="Sulf_transp_TsuA/YedE"/>
</dbReference>
<feature type="transmembrane region" description="Helical" evidence="8">
    <location>
        <begin position="382"/>
        <end position="400"/>
    </location>
</feature>
<feature type="transmembrane region" description="Helical" evidence="8">
    <location>
        <begin position="43"/>
        <end position="71"/>
    </location>
</feature>
<evidence type="ECO:0000256" key="7">
    <source>
        <dbReference type="ARBA" id="ARBA00023136"/>
    </source>
</evidence>
<gene>
    <name evidence="9" type="ORF">AOG55_02440</name>
</gene>
<reference evidence="9 10" key="1">
    <citation type="submission" date="2015-09" db="EMBL/GenBank/DDBJ databases">
        <title>Heavy metals and arsenic resistance mechanisms in polyextremophilic archaea of the family Ferroplasmaceae.</title>
        <authorList>
            <person name="Bulaev A.G."/>
            <person name="Kanygina A.V."/>
        </authorList>
    </citation>
    <scope>NUCLEOTIDE SEQUENCE [LARGE SCALE GENOMIC DNA]</scope>
    <source>
        <strain evidence="9 10">BH2</strain>
    </source>
</reference>
<accession>A0A0N8VKG2</accession>
<comment type="subcellular location">
    <subcellularLocation>
        <location evidence="1">Cell inner membrane</location>
        <topology evidence="1">Multi-pass membrane protein</topology>
    </subcellularLocation>
</comment>
<dbReference type="Proteomes" id="UP000050301">
    <property type="component" value="Unassembled WGS sequence"/>
</dbReference>
<feature type="transmembrane region" description="Helical" evidence="8">
    <location>
        <begin position="77"/>
        <end position="106"/>
    </location>
</feature>
<feature type="transmembrane region" description="Helical" evidence="8">
    <location>
        <begin position="241"/>
        <end position="263"/>
    </location>
</feature>
<evidence type="ECO:0000256" key="2">
    <source>
        <dbReference type="ARBA" id="ARBA00022448"/>
    </source>
</evidence>
<feature type="transmembrane region" description="Helical" evidence="8">
    <location>
        <begin position="305"/>
        <end position="323"/>
    </location>
</feature>
<evidence type="ECO:0000256" key="1">
    <source>
        <dbReference type="ARBA" id="ARBA00004429"/>
    </source>
</evidence>
<evidence type="ECO:0000256" key="3">
    <source>
        <dbReference type="ARBA" id="ARBA00022475"/>
    </source>
</evidence>
<evidence type="ECO:0000313" key="9">
    <source>
        <dbReference type="EMBL" id="KQB33636.1"/>
    </source>
</evidence>
<dbReference type="PANTHER" id="PTHR30574">
    <property type="entry name" value="INNER MEMBRANE PROTEIN YEDE"/>
    <property type="match status" value="1"/>
</dbReference>
<comment type="caution">
    <text evidence="9">The sequence shown here is derived from an EMBL/GenBank/DDBJ whole genome shotgun (WGS) entry which is preliminary data.</text>
</comment>
<dbReference type="EMBL" id="LKBH01000301">
    <property type="protein sequence ID" value="KQB33636.1"/>
    <property type="molecule type" value="Genomic_DNA"/>
</dbReference>
<keyword evidence="7 8" id="KW-0472">Membrane</keyword>
<protein>
    <submittedName>
        <fullName evidence="9">Transporter</fullName>
    </submittedName>
</protein>
<organism evidence="9 10">
    <name type="scientific">Acidiplasma cupricumulans</name>
    <dbReference type="NCBI Taxonomy" id="312540"/>
    <lineage>
        <taxon>Archaea</taxon>
        <taxon>Methanobacteriati</taxon>
        <taxon>Thermoplasmatota</taxon>
        <taxon>Thermoplasmata</taxon>
        <taxon>Thermoplasmatales</taxon>
        <taxon>Ferroplasmaceae</taxon>
        <taxon>Acidiplasma</taxon>
    </lineage>
</organism>
<dbReference type="GeneID" id="84221866"/>
<dbReference type="GO" id="GO:0005886">
    <property type="term" value="C:plasma membrane"/>
    <property type="evidence" value="ECO:0007669"/>
    <property type="project" value="UniProtKB-SubCell"/>
</dbReference>
<dbReference type="Pfam" id="PF04143">
    <property type="entry name" value="Sulf_transp"/>
    <property type="match status" value="1"/>
</dbReference>
<dbReference type="PANTHER" id="PTHR30574:SF1">
    <property type="entry name" value="SULPHUR TRANSPORT DOMAIN-CONTAINING PROTEIN"/>
    <property type="match status" value="1"/>
</dbReference>
<feature type="transmembrane region" description="Helical" evidence="8">
    <location>
        <begin position="344"/>
        <end position="362"/>
    </location>
</feature>
<evidence type="ECO:0000313" key="10">
    <source>
        <dbReference type="Proteomes" id="UP000050301"/>
    </source>
</evidence>
<dbReference type="InParanoid" id="A0A0N8VKG2"/>
<name>A0A0N8VKG2_9ARCH</name>
<feature type="transmembrane region" description="Helical" evidence="8">
    <location>
        <begin position="160"/>
        <end position="179"/>
    </location>
</feature>